<name>A0ACB8AWH4_9AGAM</name>
<comment type="caution">
    <text evidence="1">The sequence shown here is derived from an EMBL/GenBank/DDBJ whole genome shotgun (WGS) entry which is preliminary data.</text>
</comment>
<evidence type="ECO:0000313" key="2">
    <source>
        <dbReference type="Proteomes" id="UP000790709"/>
    </source>
</evidence>
<evidence type="ECO:0000313" key="1">
    <source>
        <dbReference type="EMBL" id="KAH7917544.1"/>
    </source>
</evidence>
<dbReference type="EMBL" id="MU267020">
    <property type="protein sequence ID" value="KAH7917544.1"/>
    <property type="molecule type" value="Genomic_DNA"/>
</dbReference>
<feature type="non-terminal residue" evidence="1">
    <location>
        <position position="223"/>
    </location>
</feature>
<protein>
    <submittedName>
        <fullName evidence="1">Uncharacterized protein</fullName>
    </submittedName>
</protein>
<organism evidence="1 2">
    <name type="scientific">Leucogyrophana mollusca</name>
    <dbReference type="NCBI Taxonomy" id="85980"/>
    <lineage>
        <taxon>Eukaryota</taxon>
        <taxon>Fungi</taxon>
        <taxon>Dikarya</taxon>
        <taxon>Basidiomycota</taxon>
        <taxon>Agaricomycotina</taxon>
        <taxon>Agaricomycetes</taxon>
        <taxon>Agaricomycetidae</taxon>
        <taxon>Boletales</taxon>
        <taxon>Boletales incertae sedis</taxon>
        <taxon>Leucogyrophana</taxon>
    </lineage>
</organism>
<accession>A0ACB8AWH4</accession>
<dbReference type="Proteomes" id="UP000790709">
    <property type="component" value="Unassembled WGS sequence"/>
</dbReference>
<proteinExistence type="predicted"/>
<gene>
    <name evidence="1" type="ORF">BV22DRAFT_1052354</name>
</gene>
<sequence length="223" mass="24723">MNPIQEYLVLRSVDYFTMALPAAVVYDQVFNFGRKVSRLSLFTKDSLRQSATEVDLIWVCARIFIPVKLGLKKDTVGSMLWIGNCSVSARLEKNSPSVLWHLFATITLALEDVAAAIIVNWSTNIFIIAMQAILLMRVSALWNRSKMVPGFLLVCYGGQVIAVVAMTGMEFNLLAMRKLVLFVGPSIGNVAQMMDLDEAAFVPPLMIGRLTQLMFDAPAVDLD</sequence>
<reference evidence="1" key="1">
    <citation type="journal article" date="2021" name="New Phytol.">
        <title>Evolutionary innovations through gain and loss of genes in the ectomycorrhizal Boletales.</title>
        <authorList>
            <person name="Wu G."/>
            <person name="Miyauchi S."/>
            <person name="Morin E."/>
            <person name="Kuo A."/>
            <person name="Drula E."/>
            <person name="Varga T."/>
            <person name="Kohler A."/>
            <person name="Feng B."/>
            <person name="Cao Y."/>
            <person name="Lipzen A."/>
            <person name="Daum C."/>
            <person name="Hundley H."/>
            <person name="Pangilinan J."/>
            <person name="Johnson J."/>
            <person name="Barry K."/>
            <person name="LaButti K."/>
            <person name="Ng V."/>
            <person name="Ahrendt S."/>
            <person name="Min B."/>
            <person name="Choi I.G."/>
            <person name="Park H."/>
            <person name="Plett J.M."/>
            <person name="Magnuson J."/>
            <person name="Spatafora J.W."/>
            <person name="Nagy L.G."/>
            <person name="Henrissat B."/>
            <person name="Grigoriev I.V."/>
            <person name="Yang Z.L."/>
            <person name="Xu J."/>
            <person name="Martin F.M."/>
        </authorList>
    </citation>
    <scope>NUCLEOTIDE SEQUENCE</scope>
    <source>
        <strain evidence="1">KUC20120723A-06</strain>
    </source>
</reference>
<keyword evidence="2" id="KW-1185">Reference proteome</keyword>